<evidence type="ECO:0000313" key="2">
    <source>
        <dbReference type="EMBL" id="PNP40514.1"/>
    </source>
</evidence>
<dbReference type="EMBL" id="MTYH01000068">
    <property type="protein sequence ID" value="PNP40514.1"/>
    <property type="molecule type" value="Genomic_DNA"/>
</dbReference>
<dbReference type="AlphaFoldDB" id="A0A2K0T4R4"/>
<accession>A0A2K0T4R4</accession>
<gene>
    <name evidence="2" type="ORF">TGAMA5MH_07511</name>
</gene>
<protein>
    <submittedName>
        <fullName evidence="2">Uncharacterized protein</fullName>
    </submittedName>
</protein>
<keyword evidence="1" id="KW-0175">Coiled coil</keyword>
<proteinExistence type="predicted"/>
<feature type="coiled-coil region" evidence="1">
    <location>
        <begin position="86"/>
        <end position="127"/>
    </location>
</feature>
<evidence type="ECO:0000313" key="3">
    <source>
        <dbReference type="Proteomes" id="UP000236546"/>
    </source>
</evidence>
<reference evidence="2 3" key="1">
    <citation type="submission" date="2017-02" db="EMBL/GenBank/DDBJ databases">
        <title>Genomes of Trichoderma spp. with biocontrol activity.</title>
        <authorList>
            <person name="Gardiner D."/>
            <person name="Kazan K."/>
            <person name="Vos C."/>
            <person name="Harvey P."/>
        </authorList>
    </citation>
    <scope>NUCLEOTIDE SEQUENCE [LARGE SCALE GENOMIC DNA]</scope>
    <source>
        <strain evidence="2 3">A5MH</strain>
    </source>
</reference>
<name>A0A2K0T4R4_9HYPO</name>
<organism evidence="2 3">
    <name type="scientific">Trichoderma gamsii</name>
    <dbReference type="NCBI Taxonomy" id="398673"/>
    <lineage>
        <taxon>Eukaryota</taxon>
        <taxon>Fungi</taxon>
        <taxon>Dikarya</taxon>
        <taxon>Ascomycota</taxon>
        <taxon>Pezizomycotina</taxon>
        <taxon>Sordariomycetes</taxon>
        <taxon>Hypocreomycetidae</taxon>
        <taxon>Hypocreales</taxon>
        <taxon>Hypocreaceae</taxon>
        <taxon>Trichoderma</taxon>
    </lineage>
</organism>
<sequence>MSSPADASKSPKPARLEAQIIESIGKLREEMNMSPKTSKLADKLRNQASVAIARGQEQPNDRKPLELAWNMFQILIEKSRKWGAGEEEMLKKHAAEAEELQKIQEEIRKLQNQLAQTKKEINIKEKTLKST</sequence>
<dbReference type="Proteomes" id="UP000236546">
    <property type="component" value="Unassembled WGS sequence"/>
</dbReference>
<comment type="caution">
    <text evidence="2">The sequence shown here is derived from an EMBL/GenBank/DDBJ whole genome shotgun (WGS) entry which is preliminary data.</text>
</comment>
<evidence type="ECO:0000256" key="1">
    <source>
        <dbReference type="SAM" id="Coils"/>
    </source>
</evidence>